<proteinExistence type="predicted"/>
<keyword evidence="8" id="KW-1185">Reference proteome</keyword>
<dbReference type="InterPro" id="IPR003029">
    <property type="entry name" value="S1_domain"/>
</dbReference>
<evidence type="ECO:0000259" key="6">
    <source>
        <dbReference type="PROSITE" id="PS50126"/>
    </source>
</evidence>
<dbReference type="InterPro" id="IPR004659">
    <property type="entry name" value="RNase_E/G"/>
</dbReference>
<evidence type="ECO:0000256" key="1">
    <source>
        <dbReference type="ARBA" id="ARBA00001946"/>
    </source>
</evidence>
<comment type="caution">
    <text evidence="7">The sequence shown here is derived from an EMBL/GenBank/DDBJ whole genome shotgun (WGS) entry which is preliminary data.</text>
</comment>
<evidence type="ECO:0000256" key="3">
    <source>
        <dbReference type="ARBA" id="ARBA00022801"/>
    </source>
</evidence>
<evidence type="ECO:0000256" key="4">
    <source>
        <dbReference type="ARBA" id="ARBA00022842"/>
    </source>
</evidence>
<sequence>MKEIFIERKEFLLRIGIRENGKLVESIVEEKKNEPIIGEIYKGRIKNILPSINSVFIDLGLNKEGYMYYSEELKAKGLKKGQDILVEVIKEPLNDKGAKLSSKVSIPGKYIVLNCYEKGINFSKRITDKQKKNEILDNIKLIDNVGITIRTEGANASIEEINKELNKLYLEFENLDRNMKYSPDIKKLYGEDLSLFKILRNSIGKESIKIYVDNKNDFDKVGSFIEGEENLTLEMYSGIRNLFDVYGLEKELLKLRHNKVNLPCGGYIVIDKTEAMYVIDVNSGKNVKGKSFNKTILETNLEAAEEIGSQIRVRNLSGIILIDFIDMRDRNQKSIVMNTLEESLSSDKGNIKIFPFTELDLVQIARKRQGKSIYEYMEENCGLCKGNGMILKLSYIQGLIRNEILRIQEENSIECFYIEVDSIYRERIQGDLFNFITEIEGLNKEIYLNYVDNIEGFKVEPLIFQSQKDNVSSYRVSLN</sequence>
<dbReference type="SMART" id="SM00316">
    <property type="entry name" value="S1"/>
    <property type="match status" value="1"/>
</dbReference>
<gene>
    <name evidence="7" type="ORF">KYD98_01755</name>
</gene>
<dbReference type="SUPFAM" id="SSF50249">
    <property type="entry name" value="Nucleic acid-binding proteins"/>
    <property type="match status" value="1"/>
</dbReference>
<evidence type="ECO:0000256" key="2">
    <source>
        <dbReference type="ARBA" id="ARBA00022723"/>
    </source>
</evidence>
<organism evidence="7 8">
    <name type="scientific">Clostridium weizhouense</name>
    <dbReference type="NCBI Taxonomy" id="2859781"/>
    <lineage>
        <taxon>Bacteria</taxon>
        <taxon>Bacillati</taxon>
        <taxon>Bacillota</taxon>
        <taxon>Clostridia</taxon>
        <taxon>Eubacteriales</taxon>
        <taxon>Clostridiaceae</taxon>
        <taxon>Clostridium</taxon>
    </lineage>
</organism>
<dbReference type="CDD" id="cd04453">
    <property type="entry name" value="S1_RNase_E"/>
    <property type="match status" value="1"/>
</dbReference>
<comment type="cofactor">
    <cofactor evidence="1">
        <name>Mg(2+)</name>
        <dbReference type="ChEBI" id="CHEBI:18420"/>
    </cofactor>
</comment>
<dbReference type="PANTHER" id="PTHR30001">
    <property type="entry name" value="RIBONUCLEASE"/>
    <property type="match status" value="1"/>
</dbReference>
<dbReference type="Pfam" id="PF10150">
    <property type="entry name" value="RNase_E_G"/>
    <property type="match status" value="1"/>
</dbReference>
<keyword evidence="2" id="KW-0479">Metal-binding</keyword>
<protein>
    <submittedName>
        <fullName evidence="7">Rne/Rng family ribonuclease</fullName>
    </submittedName>
</protein>
<reference evidence="7 8" key="1">
    <citation type="submission" date="2021-07" db="EMBL/GenBank/DDBJ databases">
        <title>Clostridium weizhouense sp. nov., an anaerobic bacterium isolated from activated sludge of Petroleum wastewater.</title>
        <authorList>
            <person name="Li Q."/>
        </authorList>
    </citation>
    <scope>NUCLEOTIDE SEQUENCE [LARGE SCALE GENOMIC DNA]</scope>
    <source>
        <strain evidence="7 8">YB-6</strain>
    </source>
</reference>
<name>A0ABS7AJT2_9CLOT</name>
<dbReference type="InterPro" id="IPR019307">
    <property type="entry name" value="RNA-bd_AU-1/RNase_E/G"/>
</dbReference>
<dbReference type="Proteomes" id="UP001519921">
    <property type="component" value="Unassembled WGS sequence"/>
</dbReference>
<dbReference type="NCBIfam" id="TIGR00757">
    <property type="entry name" value="RNaseEG"/>
    <property type="match status" value="1"/>
</dbReference>
<dbReference type="PANTHER" id="PTHR30001:SF0">
    <property type="entry name" value="RIBONUCLEASE G"/>
    <property type="match status" value="1"/>
</dbReference>
<keyword evidence="3" id="KW-0378">Hydrolase</keyword>
<evidence type="ECO:0000313" key="8">
    <source>
        <dbReference type="Proteomes" id="UP001519921"/>
    </source>
</evidence>
<evidence type="ECO:0000256" key="5">
    <source>
        <dbReference type="ARBA" id="ARBA00022884"/>
    </source>
</evidence>
<keyword evidence="5" id="KW-0694">RNA-binding</keyword>
<feature type="domain" description="S1 motif" evidence="6">
    <location>
        <begin position="38"/>
        <end position="103"/>
    </location>
</feature>
<dbReference type="RefSeq" id="WP_219777869.1">
    <property type="nucleotide sequence ID" value="NZ_JAHXPT010000001.1"/>
</dbReference>
<dbReference type="Gene3D" id="2.40.50.140">
    <property type="entry name" value="Nucleic acid-binding proteins"/>
    <property type="match status" value="1"/>
</dbReference>
<dbReference type="PROSITE" id="PS50126">
    <property type="entry name" value="S1"/>
    <property type="match status" value="1"/>
</dbReference>
<dbReference type="EMBL" id="JAHXPT010000001">
    <property type="protein sequence ID" value="MBW6408814.1"/>
    <property type="molecule type" value="Genomic_DNA"/>
</dbReference>
<dbReference type="InterPro" id="IPR012340">
    <property type="entry name" value="NA-bd_OB-fold"/>
</dbReference>
<evidence type="ECO:0000313" key="7">
    <source>
        <dbReference type="EMBL" id="MBW6408814.1"/>
    </source>
</evidence>
<keyword evidence="4" id="KW-0460">Magnesium</keyword>
<accession>A0ABS7AJT2</accession>